<dbReference type="STRING" id="1161919.EPIR_1689"/>
<proteinExistence type="predicted"/>
<evidence type="ECO:0000313" key="1">
    <source>
        <dbReference type="EMBL" id="CCG87054.1"/>
    </source>
</evidence>
<dbReference type="AlphaFoldDB" id="V5Z7Y0"/>
<dbReference type="EMBL" id="CAHS01000014">
    <property type="protein sequence ID" value="CCG87054.1"/>
    <property type="molecule type" value="Genomic_DNA"/>
</dbReference>
<name>V5Z7Y0_9GAMM</name>
<accession>V5Z7Y0</accession>
<reference evidence="1 2" key="1">
    <citation type="journal article" date="2013" name="Syst. Appl. Microbiol.">
        <title>Phylogenetic position and virulence apparatus of the pear flower necrosis pathogen Erwinia piriflorinigrans CFBP 5888T as assessed by comparative genomics.</title>
        <authorList>
            <person name="Smits T.H."/>
            <person name="Rezzonico F."/>
            <person name="Lopez M.M."/>
            <person name="Blom J."/>
            <person name="Goesmann A."/>
            <person name="Frey J.E."/>
            <person name="Duffy B."/>
        </authorList>
    </citation>
    <scope>NUCLEOTIDE SEQUENCE [LARGE SCALE GENOMIC DNA]</scope>
    <source>
        <strain evidence="2">CFBP5888</strain>
    </source>
</reference>
<dbReference type="Proteomes" id="UP000018217">
    <property type="component" value="Unassembled WGS sequence"/>
</dbReference>
<gene>
    <name evidence="1" type="ORF">EPIR_1689</name>
</gene>
<keyword evidence="2" id="KW-1185">Reference proteome</keyword>
<protein>
    <submittedName>
        <fullName evidence="1">Uncharacterized protein</fullName>
    </submittedName>
</protein>
<sequence>MWTTSLCPHHRFREVCMYKSEDEKLSDKMMGEAVMVLLKQDAAVSNSALMRQLRHMIAVEKNSLRQDALMRAIDEVSQYMGVKRATNTVEIRDRDNVAHFFTSEGPVDGAKKH</sequence>
<organism evidence="1 2">
    <name type="scientific">Erwinia piriflorinigrans CFBP 5888</name>
    <dbReference type="NCBI Taxonomy" id="1161919"/>
    <lineage>
        <taxon>Bacteria</taxon>
        <taxon>Pseudomonadati</taxon>
        <taxon>Pseudomonadota</taxon>
        <taxon>Gammaproteobacteria</taxon>
        <taxon>Enterobacterales</taxon>
        <taxon>Erwiniaceae</taxon>
        <taxon>Erwinia</taxon>
    </lineage>
</organism>
<comment type="caution">
    <text evidence="1">The sequence shown here is derived from an EMBL/GenBank/DDBJ whole genome shotgun (WGS) entry which is preliminary data.</text>
</comment>
<evidence type="ECO:0000313" key="2">
    <source>
        <dbReference type="Proteomes" id="UP000018217"/>
    </source>
</evidence>